<feature type="region of interest" description="Disordered" evidence="1">
    <location>
        <begin position="183"/>
        <end position="207"/>
    </location>
</feature>
<organism evidence="2 3">
    <name type="scientific">Caligus rogercresseyi</name>
    <name type="common">Sea louse</name>
    <dbReference type="NCBI Taxonomy" id="217165"/>
    <lineage>
        <taxon>Eukaryota</taxon>
        <taxon>Metazoa</taxon>
        <taxon>Ecdysozoa</taxon>
        <taxon>Arthropoda</taxon>
        <taxon>Crustacea</taxon>
        <taxon>Multicrustacea</taxon>
        <taxon>Hexanauplia</taxon>
        <taxon>Copepoda</taxon>
        <taxon>Siphonostomatoida</taxon>
        <taxon>Caligidae</taxon>
        <taxon>Caligus</taxon>
    </lineage>
</organism>
<dbReference type="Proteomes" id="UP000595437">
    <property type="component" value="Chromosome 2"/>
</dbReference>
<accession>A0A7T8QW69</accession>
<evidence type="ECO:0000256" key="1">
    <source>
        <dbReference type="SAM" id="MobiDB-lite"/>
    </source>
</evidence>
<keyword evidence="3" id="KW-1185">Reference proteome</keyword>
<proteinExistence type="predicted"/>
<reference evidence="3" key="1">
    <citation type="submission" date="2021-01" db="EMBL/GenBank/DDBJ databases">
        <title>Caligus Genome Assembly.</title>
        <authorList>
            <person name="Gallardo-Escarate C."/>
        </authorList>
    </citation>
    <scope>NUCLEOTIDE SEQUENCE [LARGE SCALE GENOMIC DNA]</scope>
</reference>
<dbReference type="EMBL" id="CP045891">
    <property type="protein sequence ID" value="QQP57350.1"/>
    <property type="molecule type" value="Genomic_DNA"/>
</dbReference>
<feature type="non-terminal residue" evidence="2">
    <location>
        <position position="207"/>
    </location>
</feature>
<feature type="compositionally biased region" description="Basic and acidic residues" evidence="1">
    <location>
        <begin position="189"/>
        <end position="201"/>
    </location>
</feature>
<gene>
    <name evidence="2" type="ORF">FKW44_002299</name>
</gene>
<protein>
    <submittedName>
        <fullName evidence="2">Uncharacterized protein</fullName>
    </submittedName>
</protein>
<dbReference type="AlphaFoldDB" id="A0A7T8QW69"/>
<name>A0A7T8QW69_CALRO</name>
<evidence type="ECO:0000313" key="3">
    <source>
        <dbReference type="Proteomes" id="UP000595437"/>
    </source>
</evidence>
<sequence>MHYLGRQSETRHLKTLMMSKRFTATCVPCNGPPAVAIERDDERSDEALADPILEEIRTSGNTPQPGGSLPLKSSSATLFAQEYSPTQVFRQGLADLNGGERPENRRACSKSDGKVRCLIQNPTTNIRWSYSPHSGLRDEALGPRGSRHLSGSQRRLQNPSFIRTLRLEKQEFLRWIPTKLDSDENSEAAVKDTPRVEDVSKVRRSKR</sequence>
<evidence type="ECO:0000313" key="2">
    <source>
        <dbReference type="EMBL" id="QQP57350.1"/>
    </source>
</evidence>